<evidence type="ECO:0000313" key="2">
    <source>
        <dbReference type="EMBL" id="GMG99404.1"/>
    </source>
</evidence>
<dbReference type="Proteomes" id="UP001279734">
    <property type="component" value="Unassembled WGS sequence"/>
</dbReference>
<dbReference type="EMBL" id="BSYO01000001">
    <property type="protein sequence ID" value="GMG99404.1"/>
    <property type="molecule type" value="Genomic_DNA"/>
</dbReference>
<keyword evidence="3" id="KW-1185">Reference proteome</keyword>
<protein>
    <submittedName>
        <fullName evidence="2">Uncharacterized protein</fullName>
    </submittedName>
</protein>
<dbReference type="AlphaFoldDB" id="A0AAD3RXL5"/>
<gene>
    <name evidence="2" type="ORF">Nepgr_001244</name>
</gene>
<feature type="region of interest" description="Disordered" evidence="1">
    <location>
        <begin position="1"/>
        <end position="32"/>
    </location>
</feature>
<comment type="caution">
    <text evidence="2">The sequence shown here is derived from an EMBL/GenBank/DDBJ whole genome shotgun (WGS) entry which is preliminary data.</text>
</comment>
<evidence type="ECO:0000256" key="1">
    <source>
        <dbReference type="SAM" id="MobiDB-lite"/>
    </source>
</evidence>
<organism evidence="2 3">
    <name type="scientific">Nepenthes gracilis</name>
    <name type="common">Slender pitcher plant</name>
    <dbReference type="NCBI Taxonomy" id="150966"/>
    <lineage>
        <taxon>Eukaryota</taxon>
        <taxon>Viridiplantae</taxon>
        <taxon>Streptophyta</taxon>
        <taxon>Embryophyta</taxon>
        <taxon>Tracheophyta</taxon>
        <taxon>Spermatophyta</taxon>
        <taxon>Magnoliopsida</taxon>
        <taxon>eudicotyledons</taxon>
        <taxon>Gunneridae</taxon>
        <taxon>Pentapetalae</taxon>
        <taxon>Caryophyllales</taxon>
        <taxon>Nepenthaceae</taxon>
        <taxon>Nepenthes</taxon>
    </lineage>
</organism>
<sequence length="121" mass="12480">MTKAILTGPHPSDTIPTSPRQKRAATVAPSSSFGPDYMAAGRYASVGTVSGIKVELALEAYDVMLSAKASGVIVLAQPALAGLTSDPQLVPAEMTLEPFIGMLEPQEPSIGSPTVGLQTEQ</sequence>
<proteinExistence type="predicted"/>
<reference evidence="2" key="1">
    <citation type="submission" date="2023-05" db="EMBL/GenBank/DDBJ databases">
        <title>Nepenthes gracilis genome sequencing.</title>
        <authorList>
            <person name="Fukushima K."/>
        </authorList>
    </citation>
    <scope>NUCLEOTIDE SEQUENCE</scope>
    <source>
        <strain evidence="2">SING2019-196</strain>
    </source>
</reference>
<accession>A0AAD3RXL5</accession>
<name>A0AAD3RXL5_NEPGR</name>
<evidence type="ECO:0000313" key="3">
    <source>
        <dbReference type="Proteomes" id="UP001279734"/>
    </source>
</evidence>